<keyword evidence="2" id="KW-0067">ATP-binding</keyword>
<dbReference type="RefSeq" id="WP_031307499.1">
    <property type="nucleotide sequence ID" value="NZ_KB403093.1"/>
</dbReference>
<keyword evidence="2" id="KW-0347">Helicase</keyword>
<comment type="caution">
    <text evidence="5">The sequence shown here is derived from an EMBL/GenBank/DDBJ whole genome shotgun (WGS) entry which is preliminary data.</text>
</comment>
<evidence type="ECO:0000313" key="6">
    <source>
        <dbReference type="Proteomes" id="UP000019754"/>
    </source>
</evidence>
<dbReference type="GO" id="GO:0006281">
    <property type="term" value="P:DNA repair"/>
    <property type="evidence" value="ECO:0007669"/>
    <property type="project" value="UniProtKB-KW"/>
</dbReference>
<dbReference type="Proteomes" id="UP000019754">
    <property type="component" value="Unassembled WGS sequence"/>
</dbReference>
<keyword evidence="2" id="KW-0378">Hydrolase</keyword>
<name>A0A022KV08_9MICO</name>
<gene>
    <name evidence="5" type="ORF">D641_0106705</name>
</gene>
<dbReference type="EMBL" id="AORC01000007">
    <property type="protein sequence ID" value="EYT49713.1"/>
    <property type="molecule type" value="Genomic_DNA"/>
</dbReference>
<feature type="domain" description="PD-(D/E)XK endonuclease-like" evidence="4">
    <location>
        <begin position="647"/>
        <end position="900"/>
    </location>
</feature>
<dbReference type="Pfam" id="PF12705">
    <property type="entry name" value="PDDEXK_1"/>
    <property type="match status" value="1"/>
</dbReference>
<dbReference type="HOGENOM" id="CLU_015152_0_0_11"/>
<proteinExistence type="predicted"/>
<accession>A0A022KV08</accession>
<sequence>MLIDFGWTADGAAWANARGSAAHGRVRMGPRALVQLLQTRLGLTRPAVDQAVRIAQYMALIQQHLGSGIPSGSFWPARSFTVDPWSTTRQLLRWRDAAVEAGWVAPDAGHPLPARLAALRDVEAAVVVGMPGTSDASGRAATLSPAAADDLVEVLALQEQLDSTGSTWPLGIDAIACEEDPASLPGLWPRLLAVLACAGVAVTAPGADPVAGAGPAVGVRPAPRLEVVSCQDEWSAADVAARYLAARSLDTQAAPPATATPIATSSTSGAGSLTLLAGADTTVLDQALRRRGLPAAGAVTASTDRAHHQVLGLYLDVAIAPVDVHQLAALLDLRVLPGADGDAEPIGLVPAAARRRLLKALTQEPGVGGPAWQRALRELEERVSTVDADLRSGAEKALEAAREIDRLVADPLPAEGLYPPAITARLDWLAQRLQSVSRGDGDLLASLTQVRTLQSVLGMLDARAPLSRRTLQQIIDTCGGSGRSPLAGAEVSPWAVTTRPAQVAAGGGTVLWWAPEGGEAPTPVQWDQAEREALRAGGAHLIDPEQLAALHVDASLRGLRTTGHIVAVLPGRRLEKPPSPSGLLAHLEAAAGLTENDRHSPESLVLGDTWSLGGRTLPVRVPPLHTVDPPEDLYRQFATGTHLLPDRLSFTAAQTLVGCPLHWLLKYALGVRPADVAVLPTGDRMIGTLVHAVVEDLVNQRWDEGIGGAPLTPPTAGEITAVFERLVPQFASELDLPGHAAQRADVHDRTVRSLRTLFEGTARAGLRITGTEVRFSHPLTLPLAGGARTIEFVGSRDMDLRDKDGHPTVIDLKWSRSRTRYGDLYDTGDAVQLASYAWALDQAEALTRRAQVGYFLLHGGDFVTANRELDPRRRTPMDVHDSWARLVRSVTVALDEIAAGTGTAGCRCLLENAGLPLDAPYGKRKKAMTDARDAARSDGMVAIDAYCATSEYAQLCGMTGDFR</sequence>
<evidence type="ECO:0000313" key="5">
    <source>
        <dbReference type="EMBL" id="EYT49713.1"/>
    </source>
</evidence>
<keyword evidence="2" id="KW-0547">Nucleotide-binding</keyword>
<dbReference type="OrthoDB" id="1488830at2"/>
<reference evidence="5 6" key="1">
    <citation type="journal article" date="2013" name="Genome Announc.">
        <title>Draft genome sequence of an Actinobacterium, Brachybacterium muris strain UCD-AY4.</title>
        <authorList>
            <person name="Lo J.R."/>
            <person name="Lang J.M."/>
            <person name="Darling A.E."/>
            <person name="Eisen J.A."/>
            <person name="Coil D.A."/>
        </authorList>
    </citation>
    <scope>NUCLEOTIDE SEQUENCE [LARGE SCALE GENOMIC DNA]</scope>
    <source>
        <strain evidence="5 6">UCD-AY4</strain>
    </source>
</reference>
<dbReference type="InterPro" id="IPR038726">
    <property type="entry name" value="PDDEXK_AddAB-type"/>
</dbReference>
<dbReference type="AlphaFoldDB" id="A0A022KV08"/>
<protein>
    <recommendedName>
        <fullName evidence="4">PD-(D/E)XK endonuclease-like domain-containing protein</fullName>
    </recommendedName>
</protein>
<keyword evidence="1" id="KW-0227">DNA damage</keyword>
<evidence type="ECO:0000256" key="3">
    <source>
        <dbReference type="ARBA" id="ARBA00023204"/>
    </source>
</evidence>
<dbReference type="GO" id="GO:0004386">
    <property type="term" value="F:helicase activity"/>
    <property type="evidence" value="ECO:0007669"/>
    <property type="project" value="UniProtKB-KW"/>
</dbReference>
<keyword evidence="6" id="KW-1185">Reference proteome</keyword>
<organism evidence="5 6">
    <name type="scientific">Brachybacterium muris UCD-AY4</name>
    <dbReference type="NCBI Taxonomy" id="1249481"/>
    <lineage>
        <taxon>Bacteria</taxon>
        <taxon>Bacillati</taxon>
        <taxon>Actinomycetota</taxon>
        <taxon>Actinomycetes</taxon>
        <taxon>Micrococcales</taxon>
        <taxon>Dermabacteraceae</taxon>
        <taxon>Brachybacterium</taxon>
    </lineage>
</organism>
<evidence type="ECO:0000256" key="2">
    <source>
        <dbReference type="ARBA" id="ARBA00022806"/>
    </source>
</evidence>
<evidence type="ECO:0000256" key="1">
    <source>
        <dbReference type="ARBA" id="ARBA00022763"/>
    </source>
</evidence>
<keyword evidence="3" id="KW-0234">DNA repair</keyword>
<dbReference type="STRING" id="1249481.D641_0106705"/>
<evidence type="ECO:0000259" key="4">
    <source>
        <dbReference type="Pfam" id="PF12705"/>
    </source>
</evidence>